<evidence type="ECO:0000313" key="3">
    <source>
        <dbReference type="Proteomes" id="UP000712281"/>
    </source>
</evidence>
<proteinExistence type="predicted"/>
<comment type="caution">
    <text evidence="2">The sequence shown here is derived from an EMBL/GenBank/DDBJ whole genome shotgun (WGS) entry which is preliminary data.</text>
</comment>
<dbReference type="InterPro" id="IPR038980">
    <property type="entry name" value="ATM_plant"/>
</dbReference>
<accession>A0A8S9H5H4</accession>
<dbReference type="GO" id="GO:0006974">
    <property type="term" value="P:DNA damage response"/>
    <property type="evidence" value="ECO:0007669"/>
    <property type="project" value="InterPro"/>
</dbReference>
<dbReference type="Proteomes" id="UP000712281">
    <property type="component" value="Unassembled WGS sequence"/>
</dbReference>
<dbReference type="InterPro" id="IPR003151">
    <property type="entry name" value="PIK-rel_kinase_FAT"/>
</dbReference>
<gene>
    <name evidence="2" type="ORF">F2Q68_00037799</name>
</gene>
<name>A0A8S9H5H4_BRACR</name>
<organism evidence="2 3">
    <name type="scientific">Brassica cretica</name>
    <name type="common">Mustard</name>
    <dbReference type="NCBI Taxonomy" id="69181"/>
    <lineage>
        <taxon>Eukaryota</taxon>
        <taxon>Viridiplantae</taxon>
        <taxon>Streptophyta</taxon>
        <taxon>Embryophyta</taxon>
        <taxon>Tracheophyta</taxon>
        <taxon>Spermatophyta</taxon>
        <taxon>Magnoliopsida</taxon>
        <taxon>eudicotyledons</taxon>
        <taxon>Gunneridae</taxon>
        <taxon>Pentapetalae</taxon>
        <taxon>rosids</taxon>
        <taxon>malvids</taxon>
        <taxon>Brassicales</taxon>
        <taxon>Brassicaceae</taxon>
        <taxon>Brassiceae</taxon>
        <taxon>Brassica</taxon>
    </lineage>
</organism>
<dbReference type="EMBL" id="QGKW02001988">
    <property type="protein sequence ID" value="KAF2551607.1"/>
    <property type="molecule type" value="Genomic_DNA"/>
</dbReference>
<evidence type="ECO:0000313" key="2">
    <source>
        <dbReference type="EMBL" id="KAF2551607.1"/>
    </source>
</evidence>
<reference evidence="2" key="1">
    <citation type="submission" date="2019-12" db="EMBL/GenBank/DDBJ databases">
        <title>Genome sequencing and annotation of Brassica cretica.</title>
        <authorList>
            <person name="Studholme D.J."/>
            <person name="Sarris P.F."/>
        </authorList>
    </citation>
    <scope>NUCLEOTIDE SEQUENCE</scope>
    <source>
        <strain evidence="2">PFS-001/15</strain>
        <tissue evidence="2">Leaf</tissue>
    </source>
</reference>
<dbReference type="PANTHER" id="PTHR37079">
    <property type="entry name" value="SERINE/THREONINE-PROTEIN KINASE ATM"/>
    <property type="match status" value="1"/>
</dbReference>
<sequence length="114" mass="13072">MVFPKEESNSKRNSVDFWTKAGCWTGYEAAWRAGKWDFSLLYPQTHSPPMQHVKNNNYHENLHGCLRALHEGDCNGFHGKLKDAKKELVLSISRASEESTEFIYSAVVKLQENV</sequence>
<protein>
    <recommendedName>
        <fullName evidence="1">PIK-related kinase FAT domain-containing protein</fullName>
    </recommendedName>
</protein>
<feature type="domain" description="PIK-related kinase FAT" evidence="1">
    <location>
        <begin position="27"/>
        <end position="111"/>
    </location>
</feature>
<dbReference type="PANTHER" id="PTHR37079:SF4">
    <property type="entry name" value="SERINE_THREONINE-PROTEIN KINASE ATM"/>
    <property type="match status" value="1"/>
</dbReference>
<dbReference type="Pfam" id="PF02259">
    <property type="entry name" value="FAT"/>
    <property type="match status" value="1"/>
</dbReference>
<evidence type="ECO:0000259" key="1">
    <source>
        <dbReference type="Pfam" id="PF02259"/>
    </source>
</evidence>
<dbReference type="AlphaFoldDB" id="A0A8S9H5H4"/>
<dbReference type="GO" id="GO:0004674">
    <property type="term" value="F:protein serine/threonine kinase activity"/>
    <property type="evidence" value="ECO:0007669"/>
    <property type="project" value="InterPro"/>
</dbReference>